<dbReference type="VEuPathDB" id="AmoebaDB:NF0079120"/>
<sequence length="214" mass="23858">MLHSRSSAFLLSIAVFMVLLLSCITSSLVHAKYELTEFFKGLSCSGTSVLKMYKFDFNCHSMKNLCLKKPNFFSSTKKTCIHFVPHSPKAGEFMELQYSDKECLVTPLSVTIHKLDTCIPSDHGSSFMIKGCTSRVTYSDRKCQNEVRTASLTLMDCFNGNSVRCNHTVPVHLTSPIRFSSGNSTHMSGGVKEFMLRSCVGIVVSVMTVLMMMM</sequence>
<dbReference type="VEuPathDB" id="AmoebaDB:FDP41_003795"/>
<dbReference type="RefSeq" id="XP_044561855.1">
    <property type="nucleotide sequence ID" value="XM_044707138.1"/>
</dbReference>
<evidence type="ECO:0000313" key="3">
    <source>
        <dbReference type="Proteomes" id="UP000444721"/>
    </source>
</evidence>
<dbReference type="PROSITE" id="PS51257">
    <property type="entry name" value="PROKAR_LIPOPROTEIN"/>
    <property type="match status" value="1"/>
</dbReference>
<proteinExistence type="predicted"/>
<keyword evidence="1" id="KW-0732">Signal</keyword>
<gene>
    <name evidence="2" type="ORF">FDP41_003795</name>
</gene>
<feature type="chain" id="PRO_5025496501" description="SUEL-type lectin domain-containing protein" evidence="1">
    <location>
        <begin position="32"/>
        <end position="214"/>
    </location>
</feature>
<evidence type="ECO:0000313" key="2">
    <source>
        <dbReference type="EMBL" id="KAF0977142.1"/>
    </source>
</evidence>
<dbReference type="Proteomes" id="UP000444721">
    <property type="component" value="Unassembled WGS sequence"/>
</dbReference>
<keyword evidence="3" id="KW-1185">Reference proteome</keyword>
<dbReference type="AlphaFoldDB" id="A0A6A5BQZ9"/>
<accession>A0A6A5BQZ9</accession>
<reference evidence="2 3" key="1">
    <citation type="journal article" date="2019" name="Sci. Rep.">
        <title>Nanopore sequencing improves the draft genome of the human pathogenic amoeba Naegleria fowleri.</title>
        <authorList>
            <person name="Liechti N."/>
            <person name="Schurch N."/>
            <person name="Bruggmann R."/>
            <person name="Wittwer M."/>
        </authorList>
    </citation>
    <scope>NUCLEOTIDE SEQUENCE [LARGE SCALE GENOMIC DNA]</scope>
    <source>
        <strain evidence="2 3">ATCC 30894</strain>
    </source>
</reference>
<feature type="signal peptide" evidence="1">
    <location>
        <begin position="1"/>
        <end position="31"/>
    </location>
</feature>
<comment type="caution">
    <text evidence="2">The sequence shown here is derived from an EMBL/GenBank/DDBJ whole genome shotgun (WGS) entry which is preliminary data.</text>
</comment>
<evidence type="ECO:0008006" key="4">
    <source>
        <dbReference type="Google" id="ProtNLM"/>
    </source>
</evidence>
<dbReference type="EMBL" id="VFQX01000035">
    <property type="protein sequence ID" value="KAF0977142.1"/>
    <property type="molecule type" value="Genomic_DNA"/>
</dbReference>
<evidence type="ECO:0000256" key="1">
    <source>
        <dbReference type="SAM" id="SignalP"/>
    </source>
</evidence>
<protein>
    <recommendedName>
        <fullName evidence="4">SUEL-type lectin domain-containing protein</fullName>
    </recommendedName>
</protein>
<organism evidence="2 3">
    <name type="scientific">Naegleria fowleri</name>
    <name type="common">Brain eating amoeba</name>
    <dbReference type="NCBI Taxonomy" id="5763"/>
    <lineage>
        <taxon>Eukaryota</taxon>
        <taxon>Discoba</taxon>
        <taxon>Heterolobosea</taxon>
        <taxon>Tetramitia</taxon>
        <taxon>Eutetramitia</taxon>
        <taxon>Vahlkampfiidae</taxon>
        <taxon>Naegleria</taxon>
    </lineage>
</organism>
<dbReference type="GeneID" id="68111013"/>
<name>A0A6A5BQZ9_NAEFO</name>
<dbReference type="VEuPathDB" id="AmoebaDB:NfTy_064360"/>